<dbReference type="AlphaFoldDB" id="D5LY28"/>
<dbReference type="InterPro" id="IPR001362">
    <property type="entry name" value="Glyco_hydro_32"/>
</dbReference>
<dbReference type="GO" id="GO:0005975">
    <property type="term" value="P:carbohydrate metabolic process"/>
    <property type="evidence" value="ECO:0007669"/>
    <property type="project" value="InterPro"/>
</dbReference>
<feature type="domain" description="Glycosyl hydrolase family 32 N-terminal" evidence="11">
    <location>
        <begin position="132"/>
        <end position="451"/>
    </location>
</feature>
<dbReference type="Gene3D" id="2.60.120.560">
    <property type="entry name" value="Exo-inulinase, domain 1"/>
    <property type="match status" value="1"/>
</dbReference>
<evidence type="ECO:0000256" key="4">
    <source>
        <dbReference type="ARBA" id="ARBA00022554"/>
    </source>
</evidence>
<keyword evidence="4" id="KW-0926">Vacuole</keyword>
<evidence type="ECO:0000256" key="5">
    <source>
        <dbReference type="ARBA" id="ARBA00022801"/>
    </source>
</evidence>
<evidence type="ECO:0000256" key="9">
    <source>
        <dbReference type="RuleBase" id="RU362110"/>
    </source>
</evidence>
<evidence type="ECO:0000256" key="7">
    <source>
        <dbReference type="ARBA" id="ARBA00023295"/>
    </source>
</evidence>
<sequence length="661" mass="73128">MATTPSLAPTYDPERAAFYAPIPAGPSAARQPRPTKKLLASISFSSFFLLALILFIANQGRQGPQPKLDDLITQTPSASADSFFPARPTVEPPSRGVAQGVSEKVFRPVGGGGNLSFTWTNFMLSWQRTAYHFQPEKNWINDPNGPLYYNGWYHLFYQYNPDSAVWGNITWGHAVSMDLIHWLHLPLSVVPDQWYDINGVWSGSSTILPDGRIIMLYTGDTYDVVQVQCLAYPANLSDPLLLNWVKDPSNPVLVPPPGIGHKDFRDPTTAWLSPDGHKWRITIGSKVNKTGISLVYETKDFVKYNLLDGYLNAVPGTGMWECIDFYPASLIEANGLDTSANGQGIKHVMKASLDDDKNDYYALGTYDPINNKWIADDPELNVGIGLRYDYGKYYASKTFYDQKKQRRILWGWIRETDAEELDVLKGWSGVQSIPRTVLFDKKTGSNILQWPVEEIESLRSDIVEFNDVKLRPGSVTPLKVGSASQLDLVASFEIDHKESVEAIVGEAETGYDCPTSGGAAKRGVLGPFGVVVLADETLSELTPIYFYTAKGHNGKTETHFCADGLRSSEAADVDKIVYGSKVPVLDGEKLSIRSLVDHSIIESFAQGGRTVITSRIYPTKAIDGSARVFLFNNATGISVTASVKIWKMESADIRPFPLDQL</sequence>
<dbReference type="EMBL" id="GU997130">
    <property type="protein sequence ID" value="ADF27779.1"/>
    <property type="molecule type" value="mRNA"/>
</dbReference>
<keyword evidence="10" id="KW-1133">Transmembrane helix</keyword>
<dbReference type="FunFam" id="2.115.10.20:FF:000001">
    <property type="entry name" value="Beta-fructofuranosidase, insoluble isoenzyme CWINV1"/>
    <property type="match status" value="1"/>
</dbReference>
<evidence type="ECO:0000259" key="11">
    <source>
        <dbReference type="Pfam" id="PF00251"/>
    </source>
</evidence>
<dbReference type="InterPro" id="IPR023296">
    <property type="entry name" value="Glyco_hydro_beta-prop_sf"/>
</dbReference>
<dbReference type="InterPro" id="IPR013148">
    <property type="entry name" value="Glyco_hydro_32_N"/>
</dbReference>
<dbReference type="Pfam" id="PF08244">
    <property type="entry name" value="Glyco_hydro_32C"/>
    <property type="match status" value="1"/>
</dbReference>
<evidence type="ECO:0000256" key="10">
    <source>
        <dbReference type="SAM" id="Phobius"/>
    </source>
</evidence>
<dbReference type="CAZy" id="GH32">
    <property type="family name" value="Glycoside Hydrolase Family 32"/>
</dbReference>
<evidence type="ECO:0000256" key="1">
    <source>
        <dbReference type="ARBA" id="ARBA00004410"/>
    </source>
</evidence>
<accession>D5LY28</accession>
<dbReference type="Pfam" id="PF00251">
    <property type="entry name" value="Glyco_hydro_32N"/>
    <property type="match status" value="1"/>
</dbReference>
<evidence type="ECO:0000313" key="14">
    <source>
        <dbReference type="EMBL" id="ADF27779.1"/>
    </source>
</evidence>
<evidence type="ECO:0000256" key="2">
    <source>
        <dbReference type="ARBA" id="ARBA00009902"/>
    </source>
</evidence>
<dbReference type="GO" id="GO:0004564">
    <property type="term" value="F:beta-fructofuranosidase activity"/>
    <property type="evidence" value="ECO:0007669"/>
    <property type="project" value="UniProtKB-EC"/>
</dbReference>
<dbReference type="Pfam" id="PF11837">
    <property type="entry name" value="INV_N"/>
    <property type="match status" value="1"/>
</dbReference>
<feature type="domain" description="Beta-fructofuranosidase N-terminal" evidence="13">
    <location>
        <begin position="19"/>
        <end position="124"/>
    </location>
</feature>
<protein>
    <recommendedName>
        <fullName evidence="3">beta-fructofuranosidase</fullName>
        <ecNumber evidence="3">3.2.1.26</ecNumber>
    </recommendedName>
</protein>
<dbReference type="InterPro" id="IPR018053">
    <property type="entry name" value="Glyco_hydro_32_AS"/>
</dbReference>
<name>D5LY28_PHERA</name>
<dbReference type="InterPro" id="IPR013189">
    <property type="entry name" value="Glyco_hydro_32_C"/>
</dbReference>
<feature type="transmembrane region" description="Helical" evidence="10">
    <location>
        <begin position="38"/>
        <end position="57"/>
    </location>
</feature>
<dbReference type="InterPro" id="IPR021792">
    <property type="entry name" value="Beta-fructofuranosidase_N"/>
</dbReference>
<dbReference type="EC" id="3.2.1.26" evidence="3"/>
<evidence type="ECO:0000256" key="8">
    <source>
        <dbReference type="ARBA" id="ARBA00062317"/>
    </source>
</evidence>
<reference evidence="14" key="1">
    <citation type="journal article" date="2011" name="Mol. Plant Pathol.">
        <title>Invertases involved in the development of the parasitic plant Phelipanche ramosa: characterization of the dominant soluble acid isoform, PrSAI1.</title>
        <authorList>
            <person name="Draie R."/>
            <person name="Peron T."/>
            <person name="Pouvreau J.B."/>
            <person name="Veronesi C."/>
            <person name="Jegou S."/>
            <person name="Delavault P."/>
            <person name="Thoiron S."/>
            <person name="Simier P."/>
        </authorList>
    </citation>
    <scope>NUCLEOTIDE SEQUENCE</scope>
</reference>
<dbReference type="Gene3D" id="2.115.10.20">
    <property type="entry name" value="Glycosyl hydrolase domain, family 43"/>
    <property type="match status" value="1"/>
</dbReference>
<dbReference type="InterPro" id="IPR050551">
    <property type="entry name" value="Fructan_Metab_Enzymes"/>
</dbReference>
<organism evidence="14">
    <name type="scientific">Phelipanche ramosa</name>
    <name type="common">Hemp broomrape</name>
    <name type="synonym">Orobanche ramosa</name>
    <dbReference type="NCBI Taxonomy" id="46066"/>
    <lineage>
        <taxon>Eukaryota</taxon>
        <taxon>Viridiplantae</taxon>
        <taxon>Streptophyta</taxon>
        <taxon>Embryophyta</taxon>
        <taxon>Tracheophyta</taxon>
        <taxon>Spermatophyta</taxon>
        <taxon>Magnoliopsida</taxon>
        <taxon>eudicotyledons</taxon>
        <taxon>Gunneridae</taxon>
        <taxon>Pentapetalae</taxon>
        <taxon>asterids</taxon>
        <taxon>lamiids</taxon>
        <taxon>Lamiales</taxon>
        <taxon>Orobanchaceae</taxon>
        <taxon>Orobancheae</taxon>
        <taxon>Phelipanche</taxon>
    </lineage>
</organism>
<comment type="subunit">
    <text evidence="8">May be present in two forms, a 70 kDa monomer and a heterodimer of the 30 kDa and 38 kDa subunits. The ratio of the levels of the two forms within cells appears to be regulated developmentally.</text>
</comment>
<keyword evidence="6" id="KW-0325">Glycoprotein</keyword>
<keyword evidence="5 9" id="KW-0378">Hydrolase</keyword>
<dbReference type="FunFam" id="2.60.120.560:FF:000002">
    <property type="entry name" value="Beta-fructofuranosidase, insoluble isoenzyme CWINV1"/>
    <property type="match status" value="1"/>
</dbReference>
<dbReference type="PANTHER" id="PTHR31953">
    <property type="entry name" value="BETA-FRUCTOFURANOSIDASE, INSOLUBLE ISOENZYME CWINV1-RELATED"/>
    <property type="match status" value="1"/>
</dbReference>
<dbReference type="SUPFAM" id="SSF75005">
    <property type="entry name" value="Arabinanase/levansucrase/invertase"/>
    <property type="match status" value="1"/>
</dbReference>
<keyword evidence="10" id="KW-0472">Membrane</keyword>
<evidence type="ECO:0000259" key="12">
    <source>
        <dbReference type="Pfam" id="PF08244"/>
    </source>
</evidence>
<comment type="similarity">
    <text evidence="2 9">Belongs to the glycosyl hydrolase 32 family.</text>
</comment>
<keyword evidence="10" id="KW-0812">Transmembrane</keyword>
<keyword evidence="7 9" id="KW-0326">Glycosidase</keyword>
<dbReference type="CDD" id="cd18624">
    <property type="entry name" value="GH32_Fruct1-like"/>
    <property type="match status" value="1"/>
</dbReference>
<evidence type="ECO:0000256" key="6">
    <source>
        <dbReference type="ARBA" id="ARBA00023180"/>
    </source>
</evidence>
<dbReference type="SUPFAM" id="SSF49899">
    <property type="entry name" value="Concanavalin A-like lectins/glucanases"/>
    <property type="match status" value="1"/>
</dbReference>
<dbReference type="GO" id="GO:0005775">
    <property type="term" value="C:vacuolar lumen"/>
    <property type="evidence" value="ECO:0007669"/>
    <property type="project" value="UniProtKB-SubCell"/>
</dbReference>
<feature type="domain" description="Glycosyl hydrolase family 32 C-terminal" evidence="12">
    <location>
        <begin position="454"/>
        <end position="647"/>
    </location>
</feature>
<dbReference type="InterPro" id="IPR013320">
    <property type="entry name" value="ConA-like_dom_sf"/>
</dbReference>
<dbReference type="SMART" id="SM00640">
    <property type="entry name" value="Glyco_32"/>
    <property type="match status" value="1"/>
</dbReference>
<proteinExistence type="evidence at transcript level"/>
<gene>
    <name evidence="14" type="primary">SAI1</name>
</gene>
<comment type="subcellular location">
    <subcellularLocation>
        <location evidence="1">Vacuole lumen</location>
    </subcellularLocation>
</comment>
<dbReference type="PROSITE" id="PS00609">
    <property type="entry name" value="GLYCOSYL_HYDROL_F32"/>
    <property type="match status" value="1"/>
</dbReference>
<evidence type="ECO:0000259" key="13">
    <source>
        <dbReference type="Pfam" id="PF11837"/>
    </source>
</evidence>
<evidence type="ECO:0000256" key="3">
    <source>
        <dbReference type="ARBA" id="ARBA00012758"/>
    </source>
</evidence>